<dbReference type="InterPro" id="IPR027410">
    <property type="entry name" value="TCP-1-like_intermed_sf"/>
</dbReference>
<comment type="caution">
    <text evidence="1">The sequence shown here is derived from an EMBL/GenBank/DDBJ whole genome shotgun (WGS) entry which is preliminary data.</text>
</comment>
<dbReference type="EMBL" id="BRYA01000007">
    <property type="protein sequence ID" value="GMI31287.1"/>
    <property type="molecule type" value="Genomic_DNA"/>
</dbReference>
<dbReference type="Gene3D" id="3.50.7.10">
    <property type="entry name" value="GroEL"/>
    <property type="match status" value="1"/>
</dbReference>
<evidence type="ECO:0000313" key="2">
    <source>
        <dbReference type="Proteomes" id="UP001165065"/>
    </source>
</evidence>
<accession>A0A9W7L4C0</accession>
<name>A0A9W7L4C0_9STRA</name>
<dbReference type="InterPro" id="IPR002423">
    <property type="entry name" value="Cpn60/GroEL/TCP-1"/>
</dbReference>
<dbReference type="Pfam" id="PF00118">
    <property type="entry name" value="Cpn60_TCP1"/>
    <property type="match status" value="1"/>
</dbReference>
<dbReference type="Gene3D" id="3.30.260.10">
    <property type="entry name" value="TCP-1-like chaperonin intermediate domain"/>
    <property type="match status" value="1"/>
</dbReference>
<dbReference type="GO" id="GO:0005524">
    <property type="term" value="F:ATP binding"/>
    <property type="evidence" value="ECO:0007669"/>
    <property type="project" value="InterPro"/>
</dbReference>
<gene>
    <name evidence="1" type="ORF">TrCOL_g9020</name>
</gene>
<protein>
    <submittedName>
        <fullName evidence="1">Uncharacterized protein</fullName>
    </submittedName>
</protein>
<dbReference type="InterPro" id="IPR027409">
    <property type="entry name" value="GroEL-like_apical_dom_sf"/>
</dbReference>
<dbReference type="Proteomes" id="UP001165065">
    <property type="component" value="Unassembled WGS sequence"/>
</dbReference>
<dbReference type="AlphaFoldDB" id="A0A9W7L4C0"/>
<evidence type="ECO:0000313" key="1">
    <source>
        <dbReference type="EMBL" id="GMI31287.1"/>
    </source>
</evidence>
<keyword evidence="2" id="KW-1185">Reference proteome</keyword>
<sequence length="486" mass="52881">MRTIPTSTVHCNLKGSISQISVLLSKPPPPGSGSHDGVLKSYFELHSKRSNVRSSSPEVKVLHSLMKGIHCGYRGADMLRLTCAILSTYLEDCNQACSGTSSSGPVLLDELDGLLRTLSAGAEARVVEGVRAWVDFMAGYVKGKEFQLGMDDDDVIDMLSDIGLEEIGGDRVGGRINGRAFVVRVVKCFLDAVDERRGRASLHYKVTPGYPSSFIGHVRGMVLDTPYHAIAGWGWEGVEGKVEVGKCAVFSCSLVLNVGRDETRKTENAVSYHFKSPEKEEERVISSLFRRIMALGLKYVFCQRLLHPSLTLSLSKSGVTVFHRLGARRVDDAARASGCPVIEDWRSWMMQDEPGLGTAEIATHRTADGKTHPLLMGRGAPVATLEVTGFDSVVAGRVKEKVQEMVGGMERLWGDEVVMDWKGALGSWEEEDKGGGERTRRGKVAIKKGVDGMEGGEVILKDFVEAMGRVREVVEIVMGIGGVVVL</sequence>
<dbReference type="SUPFAM" id="SSF52029">
    <property type="entry name" value="GroEL apical domain-like"/>
    <property type="match status" value="1"/>
</dbReference>
<reference evidence="2" key="1">
    <citation type="journal article" date="2023" name="Commun. Biol.">
        <title>Genome analysis of Parmales, the sister group of diatoms, reveals the evolutionary specialization of diatoms from phago-mixotrophs to photoautotrophs.</title>
        <authorList>
            <person name="Ban H."/>
            <person name="Sato S."/>
            <person name="Yoshikawa S."/>
            <person name="Yamada K."/>
            <person name="Nakamura Y."/>
            <person name="Ichinomiya M."/>
            <person name="Sato N."/>
            <person name="Blanc-Mathieu R."/>
            <person name="Endo H."/>
            <person name="Kuwata A."/>
            <person name="Ogata H."/>
        </authorList>
    </citation>
    <scope>NUCLEOTIDE SEQUENCE [LARGE SCALE GENOMIC DNA]</scope>
</reference>
<dbReference type="OrthoDB" id="10359818at2759"/>
<proteinExistence type="predicted"/>
<organism evidence="1 2">
    <name type="scientific">Triparma columacea</name>
    <dbReference type="NCBI Taxonomy" id="722753"/>
    <lineage>
        <taxon>Eukaryota</taxon>
        <taxon>Sar</taxon>
        <taxon>Stramenopiles</taxon>
        <taxon>Ochrophyta</taxon>
        <taxon>Bolidophyceae</taxon>
        <taxon>Parmales</taxon>
        <taxon>Triparmaceae</taxon>
        <taxon>Triparma</taxon>
    </lineage>
</organism>